<evidence type="ECO:0000313" key="6">
    <source>
        <dbReference type="EMBL" id="CAB4977202.1"/>
    </source>
</evidence>
<evidence type="ECO:0000259" key="2">
    <source>
        <dbReference type="Pfam" id="PF19187"/>
    </source>
</evidence>
<dbReference type="EMBL" id="CAFBMN010000005">
    <property type="protein sequence ID" value="CAB4896205.1"/>
    <property type="molecule type" value="Genomic_DNA"/>
</dbReference>
<feature type="domain" description="PafC HTH" evidence="2">
    <location>
        <begin position="12"/>
        <end position="125"/>
    </location>
</feature>
<dbReference type="Pfam" id="PF19187">
    <property type="entry name" value="HTH_PafC"/>
    <property type="match status" value="1"/>
</dbReference>
<reference evidence="6" key="1">
    <citation type="submission" date="2020-05" db="EMBL/GenBank/DDBJ databases">
        <authorList>
            <person name="Chiriac C."/>
            <person name="Salcher M."/>
            <person name="Ghai R."/>
            <person name="Kavagutti S V."/>
        </authorList>
    </citation>
    <scope>NUCLEOTIDE SEQUENCE</scope>
</reference>
<sequence>MTKPNAGLLRTSRLLNLVPYLVSHQGIDLETLSKRFAITEEELLEDLNTLWMCGLPGYTPLELMDLAFDSGFVTIRNADELQNPRALNNEEVVVLLMGLDYLRGQLVEGNSDITAAIDELVTKLAATLKGFVKNNLSAQVSVSAKIRDTILSAIHSQSTVVIEYHSPAQDEISQRVVHPVDIFSSDDNEYIEAFCEQSQDYRTFRLDRITTAHMSESVLSKIAPKINLVQEKLTFEILLLARERDICERLHITSFNHDENLSRAVMVEGYSQNWLIREIMSLGGSCVLTHPLDVRERIKSRAENALRTYQRP</sequence>
<evidence type="ECO:0000259" key="1">
    <source>
        <dbReference type="Pfam" id="PF13280"/>
    </source>
</evidence>
<dbReference type="InterPro" id="IPR057727">
    <property type="entry name" value="WCX_dom"/>
</dbReference>
<dbReference type="PIRSF" id="PIRSF016838">
    <property type="entry name" value="PafC"/>
    <property type="match status" value="1"/>
</dbReference>
<dbReference type="PROSITE" id="PS52050">
    <property type="entry name" value="WYL"/>
    <property type="match status" value="1"/>
</dbReference>
<organism evidence="6">
    <name type="scientific">freshwater metagenome</name>
    <dbReference type="NCBI Taxonomy" id="449393"/>
    <lineage>
        <taxon>unclassified sequences</taxon>
        <taxon>metagenomes</taxon>
        <taxon>ecological metagenomes</taxon>
    </lineage>
</organism>
<dbReference type="Pfam" id="PF25583">
    <property type="entry name" value="WCX"/>
    <property type="match status" value="1"/>
</dbReference>
<dbReference type="Pfam" id="PF13280">
    <property type="entry name" value="WYL"/>
    <property type="match status" value="1"/>
</dbReference>
<dbReference type="EMBL" id="CAFAAC010000019">
    <property type="protein sequence ID" value="CAB4783651.1"/>
    <property type="molecule type" value="Genomic_DNA"/>
</dbReference>
<evidence type="ECO:0000313" key="7">
    <source>
        <dbReference type="EMBL" id="CAB5008121.1"/>
    </source>
</evidence>
<dbReference type="EMBL" id="CAFBOP010000003">
    <property type="protein sequence ID" value="CAB4977202.1"/>
    <property type="molecule type" value="Genomic_DNA"/>
</dbReference>
<evidence type="ECO:0000313" key="5">
    <source>
        <dbReference type="EMBL" id="CAB4896205.1"/>
    </source>
</evidence>
<name>A0A6J7MCZ1_9ZZZZ</name>
<feature type="domain" description="WYL" evidence="1">
    <location>
        <begin position="148"/>
        <end position="213"/>
    </location>
</feature>
<accession>A0A6J7MCZ1</accession>
<dbReference type="InterPro" id="IPR043839">
    <property type="entry name" value="PafC_HTH"/>
</dbReference>
<gene>
    <name evidence="4" type="ORF">UFOPK2967_00473</name>
    <name evidence="5" type="ORF">UFOPK3587_00207</name>
    <name evidence="6" type="ORF">UFOPK3984_00157</name>
    <name evidence="7" type="ORF">UFOPK4114_00084</name>
</gene>
<evidence type="ECO:0000313" key="4">
    <source>
        <dbReference type="EMBL" id="CAB4783651.1"/>
    </source>
</evidence>
<dbReference type="InterPro" id="IPR026881">
    <property type="entry name" value="WYL_dom"/>
</dbReference>
<dbReference type="PANTHER" id="PTHR34580">
    <property type="match status" value="1"/>
</dbReference>
<proteinExistence type="predicted"/>
<protein>
    <submittedName>
        <fullName evidence="6">Unannotated protein</fullName>
    </submittedName>
</protein>
<evidence type="ECO:0000259" key="3">
    <source>
        <dbReference type="Pfam" id="PF25583"/>
    </source>
</evidence>
<dbReference type="InterPro" id="IPR028349">
    <property type="entry name" value="PafC-like"/>
</dbReference>
<dbReference type="InterPro" id="IPR051534">
    <property type="entry name" value="CBASS_pafABC_assoc_protein"/>
</dbReference>
<dbReference type="EMBL" id="CAFBPP010000001">
    <property type="protein sequence ID" value="CAB5008121.1"/>
    <property type="molecule type" value="Genomic_DNA"/>
</dbReference>
<dbReference type="PANTHER" id="PTHR34580:SF1">
    <property type="entry name" value="PROTEIN PAFC"/>
    <property type="match status" value="1"/>
</dbReference>
<dbReference type="AlphaFoldDB" id="A0A6J7MCZ1"/>
<feature type="domain" description="WCX" evidence="3">
    <location>
        <begin position="257"/>
        <end position="306"/>
    </location>
</feature>